<evidence type="ECO:0000313" key="2">
    <source>
        <dbReference type="Proteomes" id="UP001108089"/>
    </source>
</evidence>
<dbReference type="InterPro" id="IPR011051">
    <property type="entry name" value="RmlC_Cupin_sf"/>
</dbReference>
<accession>A0ABS9DIW6</accession>
<dbReference type="Pfam" id="PF05962">
    <property type="entry name" value="HutD"/>
    <property type="match status" value="1"/>
</dbReference>
<dbReference type="PANTHER" id="PTHR37943:SF1">
    <property type="entry name" value="PROTEIN VES"/>
    <property type="match status" value="1"/>
</dbReference>
<dbReference type="SUPFAM" id="SSF51182">
    <property type="entry name" value="RmlC-like cupins"/>
    <property type="match status" value="1"/>
</dbReference>
<proteinExistence type="predicted"/>
<dbReference type="PANTHER" id="PTHR37943">
    <property type="entry name" value="PROTEIN VES"/>
    <property type="match status" value="1"/>
</dbReference>
<name>A0ABS9DIW6_9ACTN</name>
<sequence>MTIVRAADLVATPWRNCLGVTRRISTGGPPDTPDWTLSIADIAVPGRFSRFPGLDRTAVVVGDEPLDLTINGAARTIALLDRVSFAGEDVVDATPTRRPTRLLNLMTRRGRCLGELSLRHIRGSVSPGPDDGIAWMVLAGRLVVGEHDLRRWDTVFLADIRHEIRGAATVAAVRLQPEENP</sequence>
<dbReference type="EMBL" id="JAKGCU010000004">
    <property type="protein sequence ID" value="MCF3938249.1"/>
    <property type="molecule type" value="Genomic_DNA"/>
</dbReference>
<dbReference type="Proteomes" id="UP001108089">
    <property type="component" value="Unassembled WGS sequence"/>
</dbReference>
<dbReference type="InterPro" id="IPR010282">
    <property type="entry name" value="Uncharacterised_HutD/Ves"/>
</dbReference>
<dbReference type="RefSeq" id="WP_235722973.1">
    <property type="nucleotide sequence ID" value="NZ_JAKGCU010000004.1"/>
</dbReference>
<dbReference type="Gene3D" id="2.60.120.10">
    <property type="entry name" value="Jelly Rolls"/>
    <property type="match status" value="1"/>
</dbReference>
<reference evidence="1" key="1">
    <citation type="submission" date="2022-01" db="EMBL/GenBank/DDBJ databases">
        <title>Gordonia xiamenensis sp. nov., isolated from surface seawater in Xiamen.</title>
        <authorList>
            <person name="He Y.F."/>
        </authorList>
    </citation>
    <scope>NUCLEOTIDE SEQUENCE</scope>
    <source>
        <strain evidence="1">GW1C4-4</strain>
    </source>
</reference>
<comment type="caution">
    <text evidence="1">The sequence shown here is derived from an EMBL/GenBank/DDBJ whole genome shotgun (WGS) entry which is preliminary data.</text>
</comment>
<protein>
    <submittedName>
        <fullName evidence="1">HutD family protein</fullName>
    </submittedName>
</protein>
<gene>
    <name evidence="1" type="ORF">L1892_07640</name>
</gene>
<keyword evidence="2" id="KW-1185">Reference proteome</keyword>
<dbReference type="InterPro" id="IPR014710">
    <property type="entry name" value="RmlC-like_jellyroll"/>
</dbReference>
<organism evidence="1 2">
    <name type="scientific">Gordonia tangerina</name>
    <dbReference type="NCBI Taxonomy" id="2911060"/>
    <lineage>
        <taxon>Bacteria</taxon>
        <taxon>Bacillati</taxon>
        <taxon>Actinomycetota</taxon>
        <taxon>Actinomycetes</taxon>
        <taxon>Mycobacteriales</taxon>
        <taxon>Gordoniaceae</taxon>
        <taxon>Gordonia</taxon>
    </lineage>
</organism>
<evidence type="ECO:0000313" key="1">
    <source>
        <dbReference type="EMBL" id="MCF3938249.1"/>
    </source>
</evidence>